<feature type="transmembrane region" description="Helical" evidence="1">
    <location>
        <begin position="20"/>
        <end position="44"/>
    </location>
</feature>
<proteinExistence type="predicted"/>
<keyword evidence="1" id="KW-1133">Transmembrane helix</keyword>
<evidence type="ECO:0000313" key="2">
    <source>
        <dbReference type="EMBL" id="QID23853.1"/>
    </source>
</evidence>
<sequence length="48" mass="5301">MVLLKVALTDSAKQFEIVNFFLIVFRGIVVDLLGIIKIGVSLGWKAPQ</sequence>
<protein>
    <submittedName>
        <fullName evidence="2">Uncharacterized protein</fullName>
    </submittedName>
</protein>
<evidence type="ECO:0000256" key="1">
    <source>
        <dbReference type="SAM" id="Phobius"/>
    </source>
</evidence>
<keyword evidence="2" id="KW-0614">Plasmid</keyword>
<reference evidence="2" key="1">
    <citation type="submission" date="2019-07" db="EMBL/GenBank/DDBJ databases">
        <authorList>
            <person name="Cheng J."/>
        </authorList>
    </citation>
    <scope>NUCLEOTIDE SEQUENCE</scope>
    <source>
        <strain evidence="2">KP-13-14</strain>
        <plasmid evidence="2">pKP-13-14-NDM-9</plasmid>
    </source>
</reference>
<dbReference type="EMBL" id="MN175386">
    <property type="protein sequence ID" value="QID23853.1"/>
    <property type="molecule type" value="Genomic_DNA"/>
</dbReference>
<geneLocation type="plasmid" evidence="2">
    <name>pKP-13-14-NDM-9</name>
</geneLocation>
<dbReference type="AlphaFoldDB" id="A0A6G6AQ89"/>
<accession>A0A6G6AQ89</accession>
<name>A0A6G6AQ89_KLEPN</name>
<organism evidence="2">
    <name type="scientific">Klebsiella pneumoniae</name>
    <dbReference type="NCBI Taxonomy" id="573"/>
    <lineage>
        <taxon>Bacteria</taxon>
        <taxon>Pseudomonadati</taxon>
        <taxon>Pseudomonadota</taxon>
        <taxon>Gammaproteobacteria</taxon>
        <taxon>Enterobacterales</taxon>
        <taxon>Enterobacteriaceae</taxon>
        <taxon>Klebsiella/Raoultella group</taxon>
        <taxon>Klebsiella</taxon>
        <taxon>Klebsiella pneumoniae complex</taxon>
    </lineage>
</organism>
<keyword evidence="1" id="KW-0812">Transmembrane</keyword>
<keyword evidence="1" id="KW-0472">Membrane</keyword>